<evidence type="ECO:0008006" key="5">
    <source>
        <dbReference type="Google" id="ProtNLM"/>
    </source>
</evidence>
<dbReference type="EMBL" id="JAVDYJ010000001">
    <property type="protein sequence ID" value="MDR7348302.1"/>
    <property type="molecule type" value="Genomic_DNA"/>
</dbReference>
<comment type="caution">
    <text evidence="3">The sequence shown here is derived from an EMBL/GenBank/DDBJ whole genome shotgun (WGS) entry which is preliminary data.</text>
</comment>
<keyword evidence="4" id="KW-1185">Reference proteome</keyword>
<evidence type="ECO:0000313" key="4">
    <source>
        <dbReference type="Proteomes" id="UP001183794"/>
    </source>
</evidence>
<dbReference type="InterPro" id="IPR004919">
    <property type="entry name" value="GmrSD_N"/>
</dbReference>
<sequence>MSIQQTITHRHAATEDREQFEAYISTVGNILRQDLRIPAYQRPYTWSVKNVRQLVSDIQHFRTAGHYRLGTFILNEADPADSVDHGAQDGKRVLNIVDGQQRYLTFGLIIMALSTRSEELDQALSEPLLARVQNISIPRRRDGKSEANLRTNYEHLFQVVKTWSTQELSDFTEFFLKECSVVVMEVKDLDSAFQLFDSQNTRGRALYPTDLLKAHHLREFSQTDPSREAILETVRRWDALEPEEIEHLFAAVLFPVKRWTANEPVPETGFTAEHVDLFKGIRQGNTQYRWAHMALMAKATVDQYRATNATLRQYGVIEEFEFPFQILQPVIDGEMFFRMVDHYIAETRKAGINGTLAQDSGSPATQTAPELQNILEKLEGLPAGTGNRYIRELFDCLLLAYVDRFGWHEVGEAADKLAQRAYLLRVHLQRVNKKSINNHALFGHSRAGLGHENLFAKIAQAQSPDEILTIQDPTVPAEKIGALNTPFQRLFSSVPKEPTV</sequence>
<dbReference type="PANTHER" id="PTHR35149">
    <property type="entry name" value="SLL5132 PROTEIN"/>
    <property type="match status" value="1"/>
</dbReference>
<reference evidence="3 4" key="1">
    <citation type="submission" date="2023-07" db="EMBL/GenBank/DDBJ databases">
        <title>Sequencing the genomes of 1000 actinobacteria strains.</title>
        <authorList>
            <person name="Klenk H.-P."/>
        </authorList>
    </citation>
    <scope>NUCLEOTIDE SEQUENCE [LARGE SCALE GENOMIC DNA]</scope>
    <source>
        <strain evidence="3 4">DSM 22966</strain>
    </source>
</reference>
<feature type="domain" description="DUF7834" evidence="2">
    <location>
        <begin position="232"/>
        <end position="477"/>
    </location>
</feature>
<feature type="domain" description="GmrSD restriction endonucleases N-terminal" evidence="1">
    <location>
        <begin position="32"/>
        <end position="217"/>
    </location>
</feature>
<dbReference type="RefSeq" id="WP_310175362.1">
    <property type="nucleotide sequence ID" value="NZ_BAABHE010000002.1"/>
</dbReference>
<accession>A0ABU2B3W0</accession>
<name>A0ABU2B3W0_9MICC</name>
<evidence type="ECO:0000259" key="1">
    <source>
        <dbReference type="Pfam" id="PF03235"/>
    </source>
</evidence>
<dbReference type="InterPro" id="IPR057156">
    <property type="entry name" value="DUF7834"/>
</dbReference>
<dbReference type="PANTHER" id="PTHR35149:SF1">
    <property type="entry name" value="DUF5655 DOMAIN-CONTAINING PROTEIN"/>
    <property type="match status" value="1"/>
</dbReference>
<evidence type="ECO:0000313" key="3">
    <source>
        <dbReference type="EMBL" id="MDR7348302.1"/>
    </source>
</evidence>
<proteinExistence type="predicted"/>
<gene>
    <name evidence="3" type="ORF">J2S62_002559</name>
</gene>
<dbReference type="Pfam" id="PF25202">
    <property type="entry name" value="DUF7834"/>
    <property type="match status" value="1"/>
</dbReference>
<organism evidence="3 4">
    <name type="scientific">Enteractinococcus fodinae</name>
    <dbReference type="NCBI Taxonomy" id="684663"/>
    <lineage>
        <taxon>Bacteria</taxon>
        <taxon>Bacillati</taxon>
        <taxon>Actinomycetota</taxon>
        <taxon>Actinomycetes</taxon>
        <taxon>Micrococcales</taxon>
        <taxon>Micrococcaceae</taxon>
    </lineage>
</organism>
<protein>
    <recommendedName>
        <fullName evidence="5">DUF262 domain-containing protein</fullName>
    </recommendedName>
</protein>
<evidence type="ECO:0000259" key="2">
    <source>
        <dbReference type="Pfam" id="PF25202"/>
    </source>
</evidence>
<dbReference type="Proteomes" id="UP001183794">
    <property type="component" value="Unassembled WGS sequence"/>
</dbReference>
<dbReference type="Pfam" id="PF03235">
    <property type="entry name" value="GmrSD_N"/>
    <property type="match status" value="1"/>
</dbReference>